<dbReference type="AlphaFoldDB" id="A0A1E3AIW3"/>
<reference evidence="1 2" key="1">
    <citation type="submission" date="2016-07" db="EMBL/GenBank/DDBJ databases">
        <title>Characterization of isolates of Eisenbergiella tayi derived from blood cultures, using whole genome sequencing.</title>
        <authorList>
            <person name="Burdz T."/>
            <person name="Wiebe D."/>
            <person name="Huynh C."/>
            <person name="Bernard K."/>
        </authorList>
    </citation>
    <scope>NUCLEOTIDE SEQUENCE [LARGE SCALE GENOMIC DNA]</scope>
    <source>
        <strain evidence="1 2">NML 110608</strain>
    </source>
</reference>
<dbReference type="Pfam" id="PF11392">
    <property type="entry name" value="AllH"/>
    <property type="match status" value="1"/>
</dbReference>
<organism evidence="1 2">
    <name type="scientific">Eisenbergiella tayi</name>
    <dbReference type="NCBI Taxonomy" id="1432052"/>
    <lineage>
        <taxon>Bacteria</taxon>
        <taxon>Bacillati</taxon>
        <taxon>Bacillota</taxon>
        <taxon>Clostridia</taxon>
        <taxon>Lachnospirales</taxon>
        <taxon>Lachnospiraceae</taxon>
        <taxon>Eisenbergiella</taxon>
    </lineage>
</organism>
<protein>
    <recommendedName>
        <fullName evidence="3">DUF2877 domain-containing protein</fullName>
    </recommendedName>
</protein>
<proteinExistence type="predicted"/>
<comment type="caution">
    <text evidence="1">The sequence shown here is derived from an EMBL/GenBank/DDBJ whole genome shotgun (WGS) entry which is preliminary data.</text>
</comment>
<evidence type="ECO:0000313" key="1">
    <source>
        <dbReference type="EMBL" id="ODM08678.1"/>
    </source>
</evidence>
<accession>A0A1E3AIW3</accession>
<gene>
    <name evidence="1" type="ORF">BEI61_00307</name>
</gene>
<name>A0A1E3AIW3_9FIRM</name>
<dbReference type="EMBL" id="MCGH01000001">
    <property type="protein sequence ID" value="ODM08678.1"/>
    <property type="molecule type" value="Genomic_DNA"/>
</dbReference>
<dbReference type="InterPro" id="IPR021530">
    <property type="entry name" value="AllH-like"/>
</dbReference>
<dbReference type="Proteomes" id="UP000094067">
    <property type="component" value="Unassembled WGS sequence"/>
</dbReference>
<evidence type="ECO:0008006" key="3">
    <source>
        <dbReference type="Google" id="ProtNLM"/>
    </source>
</evidence>
<sequence>MRQILYAPEMNLSDDFRRADGVKGEVHSIFSSVINLLFMIEGERRIITLIRQKIPLLPECIRVPDAIFSMLEIQLKYGIIKLMDGVCIGDILLMLNFSLNVKLYLPEKIDGSSEEVLVSNIRRINALEYSVNKKADMESLPFRFGRSAGILAKGYLAESQDIIIEAYQELVGAGHGLTPSCDDAMLGIMAGACTWFTIMDRVSGKDKFLKLSRQMLQDLIQQRQTTEISCKYLKCACRGNFSVSLCELMEWLACAGWEDSLPKKQILSIADTGHTSGMDTLYGLKIFLKEVIGCIG</sequence>
<evidence type="ECO:0000313" key="2">
    <source>
        <dbReference type="Proteomes" id="UP000094067"/>
    </source>
</evidence>